<accession>A0A0U3IN09</accession>
<name>A0A0U3IN09_9GAMM</name>
<dbReference type="RefSeq" id="WP_058797655.1">
    <property type="nucleotide sequence ID" value="NZ_CP013611.1"/>
</dbReference>
<feature type="signal peptide" evidence="1">
    <location>
        <begin position="1"/>
        <end position="22"/>
    </location>
</feature>
<proteinExistence type="predicted"/>
<feature type="chain" id="PRO_5006839981" evidence="1">
    <location>
        <begin position="23"/>
        <end position="273"/>
    </location>
</feature>
<evidence type="ECO:0000256" key="1">
    <source>
        <dbReference type="SAM" id="SignalP"/>
    </source>
</evidence>
<keyword evidence="1" id="KW-0732">Signal</keyword>
<gene>
    <name evidence="2" type="ORF">AT705_18095</name>
</gene>
<evidence type="ECO:0000313" key="3">
    <source>
        <dbReference type="Proteomes" id="UP000069015"/>
    </source>
</evidence>
<dbReference type="Proteomes" id="UP000069015">
    <property type="component" value="Chromosome 1"/>
</dbReference>
<sequence length="273" mass="29808">MNLKPTFIIAAVLTSSTFSLQAGTIVELSVERNLAVFKTTDVKSPTAPGCVASENKSYWSTDLSTDSGRATYSSLVTAMSIGASVEVTSSGTCVKDSGYELAKRVSVLSIGSNQSGKTITWAGFAGPYQGDFAKLHAPGRAPIDAIDHICHNKYPGSRGMRWEDRKDVIDELTQQVWTPDAIEEVALGMHSKNSSHTGLETYLRLKNGMEFNTFPNPGLVYKNQPRNFNCFNFNRVLSDEYYRSYGIATTKHSASISHCASRLHLACVKDSVE</sequence>
<evidence type="ECO:0000313" key="2">
    <source>
        <dbReference type="EMBL" id="ALU44684.1"/>
    </source>
</evidence>
<reference evidence="2 3" key="1">
    <citation type="submission" date="2015-12" db="EMBL/GenBank/DDBJ databases">
        <title>Complete genome sequence of Pseudoalteromonas rubra SCSIO 6842, harboring a conjugative plasmid.</title>
        <authorList>
            <person name="Li B."/>
            <person name="Wang X."/>
        </authorList>
    </citation>
    <scope>NUCLEOTIDE SEQUENCE [LARGE SCALE GENOMIC DNA]</scope>
    <source>
        <strain evidence="2 3">SCSIO 6842</strain>
    </source>
</reference>
<dbReference type="AlphaFoldDB" id="A0A0U3IN09"/>
<protein>
    <submittedName>
        <fullName evidence="2">Uncharacterized protein</fullName>
    </submittedName>
</protein>
<dbReference type="EMBL" id="CP013611">
    <property type="protein sequence ID" value="ALU44684.1"/>
    <property type="molecule type" value="Genomic_DNA"/>
</dbReference>
<organism evidence="2 3">
    <name type="scientific">Pseudoalteromonas rubra</name>
    <dbReference type="NCBI Taxonomy" id="43658"/>
    <lineage>
        <taxon>Bacteria</taxon>
        <taxon>Pseudomonadati</taxon>
        <taxon>Pseudomonadota</taxon>
        <taxon>Gammaproteobacteria</taxon>
        <taxon>Alteromonadales</taxon>
        <taxon>Pseudoalteromonadaceae</taxon>
        <taxon>Pseudoalteromonas</taxon>
    </lineage>
</organism>
<dbReference type="KEGG" id="prr:AT705_18095"/>